<dbReference type="AlphaFoldDB" id="A0A0R3QTQ6"/>
<reference evidence="1" key="1">
    <citation type="submission" date="2017-02" db="UniProtKB">
        <authorList>
            <consortium name="WormBaseParasite"/>
        </authorList>
    </citation>
    <scope>IDENTIFICATION</scope>
</reference>
<evidence type="ECO:0000313" key="1">
    <source>
        <dbReference type="WBParaSite" id="BTMF_0001110801-mRNA-1"/>
    </source>
</evidence>
<sequence>LIRVQRIDDHLWWINTAATLSTTTLRWCITGTKKQTTEYTRQTCGGNTVVLRLTSAQLHIQG</sequence>
<proteinExistence type="predicted"/>
<organism evidence="1">
    <name type="scientific">Brugia timori</name>
    <dbReference type="NCBI Taxonomy" id="42155"/>
    <lineage>
        <taxon>Eukaryota</taxon>
        <taxon>Metazoa</taxon>
        <taxon>Ecdysozoa</taxon>
        <taxon>Nematoda</taxon>
        <taxon>Chromadorea</taxon>
        <taxon>Rhabditida</taxon>
        <taxon>Spirurina</taxon>
        <taxon>Spiruromorpha</taxon>
        <taxon>Filarioidea</taxon>
        <taxon>Onchocercidae</taxon>
        <taxon>Brugia</taxon>
    </lineage>
</organism>
<name>A0A0R3QTQ6_9BILA</name>
<protein>
    <submittedName>
        <fullName evidence="1">Envelope glycoprotein</fullName>
    </submittedName>
</protein>
<dbReference type="WBParaSite" id="BTMF_0001110801-mRNA-1">
    <property type="protein sequence ID" value="BTMF_0001110801-mRNA-1"/>
    <property type="gene ID" value="BTMF_0001110801"/>
</dbReference>
<accession>A0A0R3QTQ6</accession>